<dbReference type="AlphaFoldDB" id="A0A1X2HWB7"/>
<accession>A0A1X2HWB7</accession>
<comment type="caution">
    <text evidence="2">The sequence shown here is derived from an EMBL/GenBank/DDBJ whole genome shotgun (WGS) entry which is preliminary data.</text>
</comment>
<sequence>MTIREVICLCTPCRDYPHTRNLYILRFTLAGRKDMPLRRYVWAGGSMDERAQQCIFDFATNGDFLREFYSLYKEDWRTSSMQVLPRDCQQEISILFYSHLSHSHCTDRYAATTWRRASLVKLTISSFVDHYSISFSLVSLSISLCFSSVVSELFFFFLSPRG</sequence>
<dbReference type="EMBL" id="MCGN01000001">
    <property type="protein sequence ID" value="ORZ03900.1"/>
    <property type="molecule type" value="Genomic_DNA"/>
</dbReference>
<keyword evidence="1" id="KW-1133">Transmembrane helix</keyword>
<protein>
    <submittedName>
        <fullName evidence="2">Uncharacterized protein</fullName>
    </submittedName>
</protein>
<evidence type="ECO:0000256" key="1">
    <source>
        <dbReference type="SAM" id="Phobius"/>
    </source>
</evidence>
<dbReference type="InParanoid" id="A0A1X2HWB7"/>
<evidence type="ECO:0000313" key="3">
    <source>
        <dbReference type="Proteomes" id="UP000242180"/>
    </source>
</evidence>
<keyword evidence="1" id="KW-0812">Transmembrane</keyword>
<gene>
    <name evidence="2" type="ORF">BCR43DRAFT_66584</name>
</gene>
<keyword evidence="3" id="KW-1185">Reference proteome</keyword>
<dbReference type="Proteomes" id="UP000242180">
    <property type="component" value="Unassembled WGS sequence"/>
</dbReference>
<keyword evidence="1" id="KW-0472">Membrane</keyword>
<name>A0A1X2HWB7_SYNRA</name>
<reference evidence="2 3" key="1">
    <citation type="submission" date="2016-07" db="EMBL/GenBank/DDBJ databases">
        <title>Pervasive Adenine N6-methylation of Active Genes in Fungi.</title>
        <authorList>
            <consortium name="DOE Joint Genome Institute"/>
            <person name="Mondo S.J."/>
            <person name="Dannebaum R.O."/>
            <person name="Kuo R.C."/>
            <person name="Labutti K."/>
            <person name="Haridas S."/>
            <person name="Kuo A."/>
            <person name="Salamov A."/>
            <person name="Ahrendt S.R."/>
            <person name="Lipzen A."/>
            <person name="Sullivan W."/>
            <person name="Andreopoulos W.B."/>
            <person name="Clum A."/>
            <person name="Lindquist E."/>
            <person name="Daum C."/>
            <person name="Ramamoorthy G.K."/>
            <person name="Gryganskyi A."/>
            <person name="Culley D."/>
            <person name="Magnuson J.K."/>
            <person name="James T.Y."/>
            <person name="O'Malley M.A."/>
            <person name="Stajich J.E."/>
            <person name="Spatafora J.W."/>
            <person name="Visel A."/>
            <person name="Grigoriev I.V."/>
        </authorList>
    </citation>
    <scope>NUCLEOTIDE SEQUENCE [LARGE SCALE GENOMIC DNA]</scope>
    <source>
        <strain evidence="2 3">NRRL 2496</strain>
    </source>
</reference>
<evidence type="ECO:0000313" key="2">
    <source>
        <dbReference type="EMBL" id="ORZ03900.1"/>
    </source>
</evidence>
<feature type="transmembrane region" description="Helical" evidence="1">
    <location>
        <begin position="133"/>
        <end position="158"/>
    </location>
</feature>
<proteinExistence type="predicted"/>
<organism evidence="2 3">
    <name type="scientific">Syncephalastrum racemosum</name>
    <name type="common">Filamentous fungus</name>
    <dbReference type="NCBI Taxonomy" id="13706"/>
    <lineage>
        <taxon>Eukaryota</taxon>
        <taxon>Fungi</taxon>
        <taxon>Fungi incertae sedis</taxon>
        <taxon>Mucoromycota</taxon>
        <taxon>Mucoromycotina</taxon>
        <taxon>Mucoromycetes</taxon>
        <taxon>Mucorales</taxon>
        <taxon>Syncephalastraceae</taxon>
        <taxon>Syncephalastrum</taxon>
    </lineage>
</organism>